<protein>
    <submittedName>
        <fullName evidence="1">UMP phosphatase</fullName>
    </submittedName>
</protein>
<name>A0A1X6YH16_9RHOB</name>
<dbReference type="GO" id="GO:0016791">
    <property type="term" value="F:phosphatase activity"/>
    <property type="evidence" value="ECO:0007669"/>
    <property type="project" value="TreeGrafter"/>
</dbReference>
<dbReference type="PANTHER" id="PTHR19288:SF90">
    <property type="entry name" value="OS08G0542600 PROTEIN"/>
    <property type="match status" value="1"/>
</dbReference>
<dbReference type="Proteomes" id="UP000194012">
    <property type="component" value="Unassembled WGS sequence"/>
</dbReference>
<dbReference type="InterPro" id="IPR023214">
    <property type="entry name" value="HAD_sf"/>
</dbReference>
<dbReference type="GO" id="GO:0005737">
    <property type="term" value="C:cytoplasm"/>
    <property type="evidence" value="ECO:0007669"/>
    <property type="project" value="TreeGrafter"/>
</dbReference>
<dbReference type="PANTHER" id="PTHR19288">
    <property type="entry name" value="4-NITROPHENYLPHOSPHATASE-RELATED"/>
    <property type="match status" value="1"/>
</dbReference>
<dbReference type="EMBL" id="FWFJ01000004">
    <property type="protein sequence ID" value="SLN20796.1"/>
    <property type="molecule type" value="Genomic_DNA"/>
</dbReference>
<sequence length="294" mass="31747">MNGLRGIFDRYEAIRPRLPVAVVQPQPQSVADLGEIADQVDAFVFDAFGVLNVGETPIPGAASRVAALRARGCQIRVLTNAASYDRAGAVAKFERLGVLLEPDEIITSRDAALCVLDNRLWGVIAAPEDSLSDLEMPVIRLGDNPADYDRAEGFLFLSSANWSDARQRLLEVSLLDHPRRVIIANADLVAPRDHGFSIEPGFYGHQLADLTAAEVMFFGKPFADVHAMASATLAGIDKTRIAMVGDTLHTDILGGAAAGWRTVLVTQDGLFAGHDVAPFIDECGLYPDWQVARI</sequence>
<organism evidence="1 2">
    <name type="scientific">Roseovarius gaetbuli</name>
    <dbReference type="NCBI Taxonomy" id="1356575"/>
    <lineage>
        <taxon>Bacteria</taxon>
        <taxon>Pseudomonadati</taxon>
        <taxon>Pseudomonadota</taxon>
        <taxon>Alphaproteobacteria</taxon>
        <taxon>Rhodobacterales</taxon>
        <taxon>Roseobacteraceae</taxon>
        <taxon>Roseovarius</taxon>
    </lineage>
</organism>
<dbReference type="Pfam" id="PF13242">
    <property type="entry name" value="Hydrolase_like"/>
    <property type="match status" value="1"/>
</dbReference>
<proteinExistence type="predicted"/>
<keyword evidence="2" id="KW-1185">Reference proteome</keyword>
<dbReference type="Pfam" id="PF13344">
    <property type="entry name" value="Hydrolase_6"/>
    <property type="match status" value="1"/>
</dbReference>
<reference evidence="2" key="1">
    <citation type="submission" date="2017-03" db="EMBL/GenBank/DDBJ databases">
        <authorList>
            <person name="Rodrigo-Torres L."/>
            <person name="Arahal R.D."/>
            <person name="Lucena T."/>
        </authorList>
    </citation>
    <scope>NUCLEOTIDE SEQUENCE [LARGE SCALE GENOMIC DNA]</scope>
    <source>
        <strain evidence="2">CECT 8370</strain>
    </source>
</reference>
<gene>
    <name evidence="1" type="ORF">ROG8370_00685</name>
</gene>
<dbReference type="RefSeq" id="WP_085825671.1">
    <property type="nucleotide sequence ID" value="NZ_FWFJ01000004.1"/>
</dbReference>
<dbReference type="InterPro" id="IPR006357">
    <property type="entry name" value="HAD-SF_hydro_IIA"/>
</dbReference>
<evidence type="ECO:0000313" key="2">
    <source>
        <dbReference type="Proteomes" id="UP000194012"/>
    </source>
</evidence>
<dbReference type="AlphaFoldDB" id="A0A1X6YH16"/>
<dbReference type="Gene3D" id="3.40.50.1000">
    <property type="entry name" value="HAD superfamily/HAD-like"/>
    <property type="match status" value="2"/>
</dbReference>
<dbReference type="SUPFAM" id="SSF56784">
    <property type="entry name" value="HAD-like"/>
    <property type="match status" value="1"/>
</dbReference>
<accession>A0A1X6YH16</accession>
<evidence type="ECO:0000313" key="1">
    <source>
        <dbReference type="EMBL" id="SLN20796.1"/>
    </source>
</evidence>
<dbReference type="OrthoDB" id="148966at2"/>
<dbReference type="InterPro" id="IPR036412">
    <property type="entry name" value="HAD-like_sf"/>
</dbReference>